<protein>
    <submittedName>
        <fullName evidence="1">Uncharacterized protein</fullName>
    </submittedName>
</protein>
<reference evidence="1" key="1">
    <citation type="journal article" date="2017" name="Nature">
        <title>The sunflower genome provides insights into oil metabolism, flowering and Asterid evolution.</title>
        <authorList>
            <person name="Badouin H."/>
            <person name="Gouzy J."/>
            <person name="Grassa C.J."/>
            <person name="Murat F."/>
            <person name="Staton S.E."/>
            <person name="Cottret L."/>
            <person name="Lelandais-Briere C."/>
            <person name="Owens G.L."/>
            <person name="Carrere S."/>
            <person name="Mayjonade B."/>
            <person name="Legrand L."/>
            <person name="Gill N."/>
            <person name="Kane N.C."/>
            <person name="Bowers J.E."/>
            <person name="Hubner S."/>
            <person name="Bellec A."/>
            <person name="Berard A."/>
            <person name="Berges H."/>
            <person name="Blanchet N."/>
            <person name="Boniface M.C."/>
            <person name="Brunel D."/>
            <person name="Catrice O."/>
            <person name="Chaidir N."/>
            <person name="Claudel C."/>
            <person name="Donnadieu C."/>
            <person name="Faraut T."/>
            <person name="Fievet G."/>
            <person name="Helmstetter N."/>
            <person name="King M."/>
            <person name="Knapp S.J."/>
            <person name="Lai Z."/>
            <person name="Le Paslier M.C."/>
            <person name="Lippi Y."/>
            <person name="Lorenzon L."/>
            <person name="Mandel J.R."/>
            <person name="Marage G."/>
            <person name="Marchand G."/>
            <person name="Marquand E."/>
            <person name="Bret-Mestries E."/>
            <person name="Morien E."/>
            <person name="Nambeesan S."/>
            <person name="Nguyen T."/>
            <person name="Pegot-Espagnet P."/>
            <person name="Pouilly N."/>
            <person name="Raftis F."/>
            <person name="Sallet E."/>
            <person name="Schiex T."/>
            <person name="Thomas J."/>
            <person name="Vandecasteele C."/>
            <person name="Vares D."/>
            <person name="Vear F."/>
            <person name="Vautrin S."/>
            <person name="Crespi M."/>
            <person name="Mangin B."/>
            <person name="Burke J.M."/>
            <person name="Salse J."/>
            <person name="Munos S."/>
            <person name="Vincourt P."/>
            <person name="Rieseberg L.H."/>
            <person name="Langlade N.B."/>
        </authorList>
    </citation>
    <scope>NUCLEOTIDE SEQUENCE</scope>
    <source>
        <tissue evidence="1">Leaves</tissue>
    </source>
</reference>
<accession>A0A9K3ED10</accession>
<proteinExistence type="predicted"/>
<evidence type="ECO:0000313" key="2">
    <source>
        <dbReference type="Proteomes" id="UP000215914"/>
    </source>
</evidence>
<dbReference type="AlphaFoldDB" id="A0A9K3ED10"/>
<dbReference type="EMBL" id="MNCJ02000329">
    <property type="protein sequence ID" value="KAF5770633.1"/>
    <property type="molecule type" value="Genomic_DNA"/>
</dbReference>
<gene>
    <name evidence="1" type="ORF">HanXRQr2_Chr14g0661561</name>
</gene>
<comment type="caution">
    <text evidence="1">The sequence shown here is derived from an EMBL/GenBank/DDBJ whole genome shotgun (WGS) entry which is preliminary data.</text>
</comment>
<organism evidence="1 2">
    <name type="scientific">Helianthus annuus</name>
    <name type="common">Common sunflower</name>
    <dbReference type="NCBI Taxonomy" id="4232"/>
    <lineage>
        <taxon>Eukaryota</taxon>
        <taxon>Viridiplantae</taxon>
        <taxon>Streptophyta</taxon>
        <taxon>Embryophyta</taxon>
        <taxon>Tracheophyta</taxon>
        <taxon>Spermatophyta</taxon>
        <taxon>Magnoliopsida</taxon>
        <taxon>eudicotyledons</taxon>
        <taxon>Gunneridae</taxon>
        <taxon>Pentapetalae</taxon>
        <taxon>asterids</taxon>
        <taxon>campanulids</taxon>
        <taxon>Asterales</taxon>
        <taxon>Asteraceae</taxon>
        <taxon>Asteroideae</taxon>
        <taxon>Heliantheae alliance</taxon>
        <taxon>Heliantheae</taxon>
        <taxon>Helianthus</taxon>
    </lineage>
</organism>
<evidence type="ECO:0000313" key="1">
    <source>
        <dbReference type="EMBL" id="KAF5770633.1"/>
    </source>
</evidence>
<reference evidence="1" key="2">
    <citation type="submission" date="2020-06" db="EMBL/GenBank/DDBJ databases">
        <title>Helianthus annuus Genome sequencing and assembly Release 2.</title>
        <authorList>
            <person name="Gouzy J."/>
            <person name="Langlade N."/>
            <person name="Munos S."/>
        </authorList>
    </citation>
    <scope>NUCLEOTIDE SEQUENCE</scope>
    <source>
        <tissue evidence="1">Leaves</tissue>
    </source>
</reference>
<sequence length="95" mass="10700">MPKSVPATQLPELKKNPFTNLCVSVYELPVKSDAAVDALKIFHNHRGRYRLESVNGSCRYTELIAIFVLFVCSIMPIQAKFHICTISITDILETC</sequence>
<dbReference type="Gramene" id="mRNA:HanXRQr2_Chr14g0661561">
    <property type="protein sequence ID" value="mRNA:HanXRQr2_Chr14g0661561"/>
    <property type="gene ID" value="HanXRQr2_Chr14g0661561"/>
</dbReference>
<dbReference type="Proteomes" id="UP000215914">
    <property type="component" value="Unassembled WGS sequence"/>
</dbReference>
<name>A0A9K3ED10_HELAN</name>
<keyword evidence="2" id="KW-1185">Reference proteome</keyword>